<dbReference type="PANTHER" id="PTHR24166">
    <property type="entry name" value="ROLLING PEBBLES, ISOFORM B"/>
    <property type="match status" value="1"/>
</dbReference>
<evidence type="ECO:0000256" key="3">
    <source>
        <dbReference type="PROSITE-ProRule" id="PRU00023"/>
    </source>
</evidence>
<dbReference type="EnsemblBacteria" id="ABF43488">
    <property type="protein sequence ID" value="ABF43488"/>
    <property type="gene ID" value="Acid345_4488"/>
</dbReference>
<dbReference type="PROSITE" id="PS50297">
    <property type="entry name" value="ANK_REP_REGION"/>
    <property type="match status" value="1"/>
</dbReference>
<reference evidence="4 5" key="1">
    <citation type="journal article" date="2009" name="Appl. Environ. Microbiol.">
        <title>Three genomes from the phylum Acidobacteria provide insight into the lifestyles of these microorganisms in soils.</title>
        <authorList>
            <person name="Ward N.L."/>
            <person name="Challacombe J.F."/>
            <person name="Janssen P.H."/>
            <person name="Henrissat B."/>
            <person name="Coutinho P.M."/>
            <person name="Wu M."/>
            <person name="Xie G."/>
            <person name="Haft D.H."/>
            <person name="Sait M."/>
            <person name="Badger J."/>
            <person name="Barabote R.D."/>
            <person name="Bradley B."/>
            <person name="Brettin T.S."/>
            <person name="Brinkac L.M."/>
            <person name="Bruce D."/>
            <person name="Creasy T."/>
            <person name="Daugherty S.C."/>
            <person name="Davidsen T.M."/>
            <person name="DeBoy R.T."/>
            <person name="Detter J.C."/>
            <person name="Dodson R.J."/>
            <person name="Durkin A.S."/>
            <person name="Ganapathy A."/>
            <person name="Gwinn-Giglio M."/>
            <person name="Han C.S."/>
            <person name="Khouri H."/>
            <person name="Kiss H."/>
            <person name="Kothari S.P."/>
            <person name="Madupu R."/>
            <person name="Nelson K.E."/>
            <person name="Nelson W.C."/>
            <person name="Paulsen I."/>
            <person name="Penn K."/>
            <person name="Ren Q."/>
            <person name="Rosovitz M.J."/>
            <person name="Selengut J.D."/>
            <person name="Shrivastava S."/>
            <person name="Sullivan S.A."/>
            <person name="Tapia R."/>
            <person name="Thompson L.S."/>
            <person name="Watkins K.L."/>
            <person name="Yang Q."/>
            <person name="Yu C."/>
            <person name="Zafar N."/>
            <person name="Zhou L."/>
            <person name="Kuske C.R."/>
        </authorList>
    </citation>
    <scope>NUCLEOTIDE SEQUENCE [LARGE SCALE GENOMIC DNA]</scope>
    <source>
        <strain evidence="4 5">Ellin345</strain>
    </source>
</reference>
<dbReference type="Gene3D" id="1.25.40.20">
    <property type="entry name" value="Ankyrin repeat-containing domain"/>
    <property type="match status" value="2"/>
</dbReference>
<evidence type="ECO:0000313" key="5">
    <source>
        <dbReference type="Proteomes" id="UP000002432"/>
    </source>
</evidence>
<dbReference type="InterPro" id="IPR002110">
    <property type="entry name" value="Ankyrin_rpt"/>
</dbReference>
<dbReference type="InterPro" id="IPR050889">
    <property type="entry name" value="Dendritic_Spine_Reg/Scaffold"/>
</dbReference>
<dbReference type="STRING" id="204669.Acid345_4488"/>
<evidence type="ECO:0000313" key="4">
    <source>
        <dbReference type="EMBL" id="ABF43488.1"/>
    </source>
</evidence>
<organism evidence="4 5">
    <name type="scientific">Koribacter versatilis (strain Ellin345)</name>
    <dbReference type="NCBI Taxonomy" id="204669"/>
    <lineage>
        <taxon>Bacteria</taxon>
        <taxon>Pseudomonadati</taxon>
        <taxon>Acidobacteriota</taxon>
        <taxon>Terriglobia</taxon>
        <taxon>Terriglobales</taxon>
        <taxon>Candidatus Korobacteraceae</taxon>
        <taxon>Candidatus Korobacter</taxon>
    </lineage>
</organism>
<sequence>MAMDIVRRIFATLLLMLFVVGASATPAPTLEERLRDAALAGDVPRIRLLLNSWPDVNATDDNGNTALMFAACECGPARNSDSLELMHLLLANGADPNFKNNQGETALMIAAARGRLDAVRLLVEHGAEAKKLDQRGDTALTLAVQSGYSDIAELLRTVKR</sequence>
<evidence type="ECO:0000256" key="1">
    <source>
        <dbReference type="ARBA" id="ARBA00022737"/>
    </source>
</evidence>
<dbReference type="Pfam" id="PF13637">
    <property type="entry name" value="Ank_4"/>
    <property type="match status" value="1"/>
</dbReference>
<dbReference type="Pfam" id="PF12796">
    <property type="entry name" value="Ank_2"/>
    <property type="match status" value="1"/>
</dbReference>
<dbReference type="eggNOG" id="COG0666">
    <property type="taxonomic scope" value="Bacteria"/>
</dbReference>
<dbReference type="PANTHER" id="PTHR24166:SF48">
    <property type="entry name" value="PROTEIN VAPYRIN"/>
    <property type="match status" value="1"/>
</dbReference>
<keyword evidence="2 3" id="KW-0040">ANK repeat</keyword>
<proteinExistence type="predicted"/>
<dbReference type="PROSITE" id="PS50088">
    <property type="entry name" value="ANK_REPEAT"/>
    <property type="match status" value="2"/>
</dbReference>
<dbReference type="AlphaFoldDB" id="Q1II12"/>
<keyword evidence="1" id="KW-0677">Repeat</keyword>
<dbReference type="SMART" id="SM00248">
    <property type="entry name" value="ANK"/>
    <property type="match status" value="3"/>
</dbReference>
<protein>
    <submittedName>
        <fullName evidence="4">Ankyrin repeat protein</fullName>
    </submittedName>
</protein>
<keyword evidence="5" id="KW-1185">Reference proteome</keyword>
<dbReference type="EMBL" id="CP000360">
    <property type="protein sequence ID" value="ABF43488.1"/>
    <property type="molecule type" value="Genomic_DNA"/>
</dbReference>
<evidence type="ECO:0000256" key="2">
    <source>
        <dbReference type="ARBA" id="ARBA00023043"/>
    </source>
</evidence>
<gene>
    <name evidence="4" type="ordered locus">Acid345_4488</name>
</gene>
<feature type="repeat" description="ANK" evidence="3">
    <location>
        <begin position="62"/>
        <end position="101"/>
    </location>
</feature>
<dbReference type="HOGENOM" id="CLU_000134_18_9_0"/>
<dbReference type="SUPFAM" id="SSF48403">
    <property type="entry name" value="Ankyrin repeat"/>
    <property type="match status" value="1"/>
</dbReference>
<dbReference type="OrthoDB" id="5657095at2"/>
<feature type="repeat" description="ANK" evidence="3">
    <location>
        <begin position="102"/>
        <end position="134"/>
    </location>
</feature>
<dbReference type="Proteomes" id="UP000002432">
    <property type="component" value="Chromosome"/>
</dbReference>
<dbReference type="RefSeq" id="WP_011525285.1">
    <property type="nucleotide sequence ID" value="NC_008009.1"/>
</dbReference>
<name>Q1II12_KORVE</name>
<dbReference type="InterPro" id="IPR036770">
    <property type="entry name" value="Ankyrin_rpt-contain_sf"/>
</dbReference>
<accession>Q1II12</accession>
<dbReference type="KEGG" id="aba:Acid345_4488"/>